<dbReference type="EnsemblMetazoa" id="CJA09770.1">
    <property type="protein sequence ID" value="CJA09770.1"/>
    <property type="gene ID" value="WBGene00128973"/>
</dbReference>
<evidence type="ECO:0008006" key="5">
    <source>
        <dbReference type="Google" id="ProtNLM"/>
    </source>
</evidence>
<reference evidence="3" key="2">
    <citation type="submission" date="2022-06" db="UniProtKB">
        <authorList>
            <consortium name="EnsemblMetazoa"/>
        </authorList>
    </citation>
    <scope>IDENTIFICATION</scope>
    <source>
        <strain evidence="3">DF5081</strain>
    </source>
</reference>
<name>A0A8R1HRN6_CAEJA</name>
<organism evidence="3 4">
    <name type="scientific">Caenorhabditis japonica</name>
    <dbReference type="NCBI Taxonomy" id="281687"/>
    <lineage>
        <taxon>Eukaryota</taxon>
        <taxon>Metazoa</taxon>
        <taxon>Ecdysozoa</taxon>
        <taxon>Nematoda</taxon>
        <taxon>Chromadorea</taxon>
        <taxon>Rhabditida</taxon>
        <taxon>Rhabditina</taxon>
        <taxon>Rhabditomorpha</taxon>
        <taxon>Rhabditoidea</taxon>
        <taxon>Rhabditidae</taxon>
        <taxon>Peloderinae</taxon>
        <taxon>Caenorhabditis</taxon>
    </lineage>
</organism>
<evidence type="ECO:0000256" key="2">
    <source>
        <dbReference type="SAM" id="SignalP"/>
    </source>
</evidence>
<dbReference type="AlphaFoldDB" id="A0A8R1HRN6"/>
<keyword evidence="4" id="KW-1185">Reference proteome</keyword>
<evidence type="ECO:0000256" key="1">
    <source>
        <dbReference type="SAM" id="MobiDB-lite"/>
    </source>
</evidence>
<feature type="chain" id="PRO_5035888664" description="Serpentine receptor class gamma" evidence="2">
    <location>
        <begin position="19"/>
        <end position="151"/>
    </location>
</feature>
<feature type="compositionally biased region" description="Basic and acidic residues" evidence="1">
    <location>
        <begin position="97"/>
        <end position="111"/>
    </location>
</feature>
<protein>
    <recommendedName>
        <fullName evidence="5">Serpentine receptor class gamma</fullName>
    </recommendedName>
</protein>
<evidence type="ECO:0000313" key="3">
    <source>
        <dbReference type="EnsemblMetazoa" id="CJA09770.1"/>
    </source>
</evidence>
<evidence type="ECO:0000313" key="4">
    <source>
        <dbReference type="Proteomes" id="UP000005237"/>
    </source>
</evidence>
<sequence length="151" mass="16922">MFFLLILHSLISIFLVYTKLNPLKKRETDKLKKNEKGTGGRNLIFIPSVKGNIINHVVPPSTKNPFFRRCVSSFVPLNQEDKGRDKSGPVAGTNSEQEEKRTAEQITKQELKNGGGGPSSSERASSHLFFRALPGQVPTHPFCGFKKDRRK</sequence>
<proteinExistence type="predicted"/>
<accession>A0A8R1HRN6</accession>
<dbReference type="Proteomes" id="UP000005237">
    <property type="component" value="Unassembled WGS sequence"/>
</dbReference>
<feature type="signal peptide" evidence="2">
    <location>
        <begin position="1"/>
        <end position="18"/>
    </location>
</feature>
<feature type="region of interest" description="Disordered" evidence="1">
    <location>
        <begin position="78"/>
        <end position="151"/>
    </location>
</feature>
<keyword evidence="2" id="KW-0732">Signal</keyword>
<reference evidence="4" key="1">
    <citation type="submission" date="2010-08" db="EMBL/GenBank/DDBJ databases">
        <authorList>
            <consortium name="Caenorhabditis japonica Sequencing Consortium"/>
            <person name="Wilson R.K."/>
        </authorList>
    </citation>
    <scope>NUCLEOTIDE SEQUENCE [LARGE SCALE GENOMIC DNA]</scope>
    <source>
        <strain evidence="4">DF5081</strain>
    </source>
</reference>